<evidence type="ECO:0000313" key="3">
    <source>
        <dbReference type="Proteomes" id="UP000053424"/>
    </source>
</evidence>
<dbReference type="Proteomes" id="UP000053424">
    <property type="component" value="Unassembled WGS sequence"/>
</dbReference>
<keyword evidence="3" id="KW-1185">Reference proteome</keyword>
<dbReference type="AlphaFoldDB" id="A0A0C3D178"/>
<feature type="transmembrane region" description="Helical" evidence="1">
    <location>
        <begin position="88"/>
        <end position="107"/>
    </location>
</feature>
<proteinExistence type="predicted"/>
<organism evidence="2 3">
    <name type="scientific">Hebeloma cylindrosporum</name>
    <dbReference type="NCBI Taxonomy" id="76867"/>
    <lineage>
        <taxon>Eukaryota</taxon>
        <taxon>Fungi</taxon>
        <taxon>Dikarya</taxon>
        <taxon>Basidiomycota</taxon>
        <taxon>Agaricomycotina</taxon>
        <taxon>Agaricomycetes</taxon>
        <taxon>Agaricomycetidae</taxon>
        <taxon>Agaricales</taxon>
        <taxon>Agaricineae</taxon>
        <taxon>Hymenogastraceae</taxon>
        <taxon>Hebeloma</taxon>
    </lineage>
</organism>
<keyword evidence="1" id="KW-0812">Transmembrane</keyword>
<dbReference type="EMBL" id="KN831768">
    <property type="protein sequence ID" value="KIM49891.1"/>
    <property type="molecule type" value="Genomic_DNA"/>
</dbReference>
<name>A0A0C3D178_HEBCY</name>
<protein>
    <submittedName>
        <fullName evidence="2">Uncharacterized protein</fullName>
    </submittedName>
</protein>
<sequence>MICVTFKRNAAVYCLCATGMPFLFLSYYLLAFSRRLDSFLIALAFADRIFLSIPAHIFTDFRVQGYIIGGFIACASRPSFGPTKTIKLSLTFLMALAWLFFPGEVIAQRPIPAYMLMETI</sequence>
<accession>A0A0C3D178</accession>
<gene>
    <name evidence="2" type="ORF">M413DRAFT_118538</name>
</gene>
<dbReference type="HOGENOM" id="CLU_2049953_0_0_1"/>
<reference evidence="2 3" key="1">
    <citation type="submission" date="2014-04" db="EMBL/GenBank/DDBJ databases">
        <authorList>
            <consortium name="DOE Joint Genome Institute"/>
            <person name="Kuo A."/>
            <person name="Gay G."/>
            <person name="Dore J."/>
            <person name="Kohler A."/>
            <person name="Nagy L.G."/>
            <person name="Floudas D."/>
            <person name="Copeland A."/>
            <person name="Barry K.W."/>
            <person name="Cichocki N."/>
            <person name="Veneault-Fourrey C."/>
            <person name="LaButti K."/>
            <person name="Lindquist E.A."/>
            <person name="Lipzen A."/>
            <person name="Lundell T."/>
            <person name="Morin E."/>
            <person name="Murat C."/>
            <person name="Sun H."/>
            <person name="Tunlid A."/>
            <person name="Henrissat B."/>
            <person name="Grigoriev I.V."/>
            <person name="Hibbett D.S."/>
            <person name="Martin F."/>
            <person name="Nordberg H.P."/>
            <person name="Cantor M.N."/>
            <person name="Hua S.X."/>
        </authorList>
    </citation>
    <scope>NUCLEOTIDE SEQUENCE [LARGE SCALE GENOMIC DNA]</scope>
    <source>
        <strain evidence="3">h7</strain>
    </source>
</reference>
<keyword evidence="1" id="KW-1133">Transmembrane helix</keyword>
<keyword evidence="1" id="KW-0472">Membrane</keyword>
<feature type="transmembrane region" description="Helical" evidence="1">
    <location>
        <begin position="12"/>
        <end position="30"/>
    </location>
</feature>
<evidence type="ECO:0000313" key="2">
    <source>
        <dbReference type="EMBL" id="KIM49891.1"/>
    </source>
</evidence>
<evidence type="ECO:0000256" key="1">
    <source>
        <dbReference type="SAM" id="Phobius"/>
    </source>
</evidence>
<reference evidence="3" key="2">
    <citation type="submission" date="2015-01" db="EMBL/GenBank/DDBJ databases">
        <title>Evolutionary Origins and Diversification of the Mycorrhizal Mutualists.</title>
        <authorList>
            <consortium name="DOE Joint Genome Institute"/>
            <consortium name="Mycorrhizal Genomics Consortium"/>
            <person name="Kohler A."/>
            <person name="Kuo A."/>
            <person name="Nagy L.G."/>
            <person name="Floudas D."/>
            <person name="Copeland A."/>
            <person name="Barry K.W."/>
            <person name="Cichocki N."/>
            <person name="Veneault-Fourrey C."/>
            <person name="LaButti K."/>
            <person name="Lindquist E.A."/>
            <person name="Lipzen A."/>
            <person name="Lundell T."/>
            <person name="Morin E."/>
            <person name="Murat C."/>
            <person name="Riley R."/>
            <person name="Ohm R."/>
            <person name="Sun H."/>
            <person name="Tunlid A."/>
            <person name="Henrissat B."/>
            <person name="Grigoriev I.V."/>
            <person name="Hibbett D.S."/>
            <person name="Martin F."/>
        </authorList>
    </citation>
    <scope>NUCLEOTIDE SEQUENCE [LARGE SCALE GENOMIC DNA]</scope>
    <source>
        <strain evidence="3">h7</strain>
    </source>
</reference>